<dbReference type="RefSeq" id="XP_037871269.1">
    <property type="nucleotide sequence ID" value="XM_038015341.2"/>
</dbReference>
<dbReference type="Proteomes" id="UP000005204">
    <property type="component" value="Unassembled WGS sequence"/>
</dbReference>
<reference evidence="4" key="1">
    <citation type="journal article" date="2008" name="Insect Biochem. Mol. Biol.">
        <title>The genome of a lepidopteran model insect, the silkworm Bombyx mori.</title>
        <authorList>
            <consortium name="International Silkworm Genome Consortium"/>
        </authorList>
    </citation>
    <scope>NUCLEOTIDE SEQUENCE [LARGE SCALE GENOMIC DNA]</scope>
    <source>
        <strain evidence="4">p50T</strain>
    </source>
</reference>
<evidence type="ECO:0000256" key="1">
    <source>
        <dbReference type="SAM" id="Coils"/>
    </source>
</evidence>
<name>A0A8R2LZX8_BOMMO</name>
<proteinExistence type="predicted"/>
<evidence type="ECO:0000256" key="2">
    <source>
        <dbReference type="SAM" id="MobiDB-lite"/>
    </source>
</evidence>
<accession>A0A8R2LZX8</accession>
<dbReference type="InterPro" id="IPR033349">
    <property type="entry name" value="ATRIP"/>
</dbReference>
<keyword evidence="4" id="KW-1185">Reference proteome</keyword>
<dbReference type="EnsemblMetazoa" id="XM_038015341.1">
    <property type="protein sequence ID" value="XP_037871269.1"/>
    <property type="gene ID" value="LOC101739253"/>
</dbReference>
<dbReference type="GO" id="GO:0006281">
    <property type="term" value="P:DNA repair"/>
    <property type="evidence" value="ECO:0007669"/>
    <property type="project" value="TreeGrafter"/>
</dbReference>
<feature type="coiled-coil region" evidence="1">
    <location>
        <begin position="155"/>
        <end position="182"/>
    </location>
</feature>
<dbReference type="PANTHER" id="PTHR28594">
    <property type="entry name" value="ATR-INTERACTING PROTEIN"/>
    <property type="match status" value="1"/>
</dbReference>
<protein>
    <submittedName>
        <fullName evidence="3">Uncharacterized protein</fullName>
    </submittedName>
</protein>
<reference evidence="3" key="2">
    <citation type="submission" date="2022-06" db="UniProtKB">
        <authorList>
            <consortium name="EnsemblMetazoa"/>
        </authorList>
    </citation>
    <scope>IDENTIFICATION</scope>
    <source>
        <strain evidence="3">p50T (Dazao)</strain>
    </source>
</reference>
<evidence type="ECO:0000313" key="4">
    <source>
        <dbReference type="Proteomes" id="UP000005204"/>
    </source>
</evidence>
<dbReference type="GeneID" id="101739253"/>
<dbReference type="KEGG" id="bmor:101739253"/>
<feature type="compositionally biased region" description="Polar residues" evidence="2">
    <location>
        <begin position="94"/>
        <end position="104"/>
    </location>
</feature>
<feature type="compositionally biased region" description="Low complexity" evidence="2">
    <location>
        <begin position="82"/>
        <end position="93"/>
    </location>
</feature>
<feature type="coiled-coil region" evidence="1">
    <location>
        <begin position="226"/>
        <end position="267"/>
    </location>
</feature>
<dbReference type="PANTHER" id="PTHR28594:SF1">
    <property type="entry name" value="ATR-INTERACTING PROTEIN"/>
    <property type="match status" value="1"/>
</dbReference>
<sequence>MSKRYFQQNYGERKKAKLDWSTTDHNFPMSQNTSVKDTQFTQSNSWGNEEDDEMLLMASQVCENACNDSQLPNYSMFIPPASTSTQLPQPSTSKNIFKTPTLNPTNSISTQLKEKCNRISSPLPGIANKLMKDNLQVNVPDNLIMNDKIYEKQDSETIYKQLLQLQEENVKLKSENGKLIEKCVTKEGEASILRTQLKSIQVAADSARLEKMNVQEKLQMEWTEKINAINNQMHDLRTQLDFKNLEIINAKDRCKKLESNKLNLTQVTISNNALSHTSKTNGVNSSLTQSKKVKMVSDITQTERKLHFLKLPKRIPTASSKLSHILPLIIRPTVKKPSILEYNENLRRCPETAAQCGMLGTSPGIPSGLTLERSARRTNLQSIYEDICSIAVGTADDNNYYKVFETIKLILHETRQRLVSISRRMTKAFQKEIDERYAESASTFVHVDREQLLSSTELYRDEQDIEARRAAGALGYVRGARGAGDGLLAQLHEICSLIQKSHCAAPHAGVLLAAAHVSAGAEARAARGVLTAIIRAKPPPAVSRATLRAAARLSHRGGLAGAFCPGTSLEKSEQERDQGPCAMQMLLTQIKVCLRRAGREGWGGRAVAGIAGDLLLLFSGLYPRGVSLLPDKSRCSCPLALVQTAVLSLRACAVSLREHAAAGATSDRAWEELLAACRCGVQMLYQCSMRDADFAALLKHNEGHLIQFCEILKDYPHSDVHSSMLSELSLPLQAAPPHAPPSFHNTPWLDSFKDFTISD</sequence>
<organism evidence="3 4">
    <name type="scientific">Bombyx mori</name>
    <name type="common">Silk moth</name>
    <dbReference type="NCBI Taxonomy" id="7091"/>
    <lineage>
        <taxon>Eukaryota</taxon>
        <taxon>Metazoa</taxon>
        <taxon>Ecdysozoa</taxon>
        <taxon>Arthropoda</taxon>
        <taxon>Hexapoda</taxon>
        <taxon>Insecta</taxon>
        <taxon>Pterygota</taxon>
        <taxon>Neoptera</taxon>
        <taxon>Endopterygota</taxon>
        <taxon>Lepidoptera</taxon>
        <taxon>Glossata</taxon>
        <taxon>Ditrysia</taxon>
        <taxon>Bombycoidea</taxon>
        <taxon>Bombycidae</taxon>
        <taxon>Bombycinae</taxon>
        <taxon>Bombyx</taxon>
    </lineage>
</organism>
<dbReference type="AlphaFoldDB" id="A0A8R2LZX8"/>
<evidence type="ECO:0000313" key="3">
    <source>
        <dbReference type="EnsemblMetazoa" id="XP_037871269.1"/>
    </source>
</evidence>
<feature type="region of interest" description="Disordered" evidence="2">
    <location>
        <begin position="82"/>
        <end position="104"/>
    </location>
</feature>
<keyword evidence="1" id="KW-0175">Coiled coil</keyword>
<dbReference type="GO" id="GO:0000077">
    <property type="term" value="P:DNA damage checkpoint signaling"/>
    <property type="evidence" value="ECO:0007669"/>
    <property type="project" value="InterPro"/>
</dbReference>